<keyword evidence="1" id="KW-0812">Transmembrane</keyword>
<dbReference type="Proteomes" id="UP001159427">
    <property type="component" value="Unassembled WGS sequence"/>
</dbReference>
<gene>
    <name evidence="2" type="ORF">PEVE_00023891</name>
</gene>
<sequence>MRSGCRSQNATFEVQDYSKVHVSADGIGESTAVDAKTIDGEDGGEVEDHGIGECVDSTVADADDVDEEADVMGECASVADVVCETDGMECDFVLLDFLVLRLLTSLLVVVQVVVVFHERAFLFSTKILFPPAKK</sequence>
<keyword evidence="1" id="KW-1133">Transmembrane helix</keyword>
<evidence type="ECO:0000313" key="3">
    <source>
        <dbReference type="Proteomes" id="UP001159427"/>
    </source>
</evidence>
<evidence type="ECO:0000256" key="1">
    <source>
        <dbReference type="SAM" id="Phobius"/>
    </source>
</evidence>
<keyword evidence="1" id="KW-0472">Membrane</keyword>
<evidence type="ECO:0000313" key="2">
    <source>
        <dbReference type="EMBL" id="CAH3192439.1"/>
    </source>
</evidence>
<proteinExistence type="predicted"/>
<name>A0ABN8SLL6_9CNID</name>
<feature type="transmembrane region" description="Helical" evidence="1">
    <location>
        <begin position="98"/>
        <end position="116"/>
    </location>
</feature>
<reference evidence="2 3" key="1">
    <citation type="submission" date="2022-05" db="EMBL/GenBank/DDBJ databases">
        <authorList>
            <consortium name="Genoscope - CEA"/>
            <person name="William W."/>
        </authorList>
    </citation>
    <scope>NUCLEOTIDE SEQUENCE [LARGE SCALE GENOMIC DNA]</scope>
</reference>
<feature type="non-terminal residue" evidence="2">
    <location>
        <position position="134"/>
    </location>
</feature>
<protein>
    <submittedName>
        <fullName evidence="2">Uncharacterized protein</fullName>
    </submittedName>
</protein>
<dbReference type="EMBL" id="CALNXI010003181">
    <property type="protein sequence ID" value="CAH3192439.1"/>
    <property type="molecule type" value="Genomic_DNA"/>
</dbReference>
<organism evidence="2 3">
    <name type="scientific">Porites evermanni</name>
    <dbReference type="NCBI Taxonomy" id="104178"/>
    <lineage>
        <taxon>Eukaryota</taxon>
        <taxon>Metazoa</taxon>
        <taxon>Cnidaria</taxon>
        <taxon>Anthozoa</taxon>
        <taxon>Hexacorallia</taxon>
        <taxon>Scleractinia</taxon>
        <taxon>Fungiina</taxon>
        <taxon>Poritidae</taxon>
        <taxon>Porites</taxon>
    </lineage>
</organism>
<keyword evidence="3" id="KW-1185">Reference proteome</keyword>
<comment type="caution">
    <text evidence="2">The sequence shown here is derived from an EMBL/GenBank/DDBJ whole genome shotgun (WGS) entry which is preliminary data.</text>
</comment>
<accession>A0ABN8SLL6</accession>